<evidence type="ECO:0000256" key="7">
    <source>
        <dbReference type="ARBA" id="ARBA00023136"/>
    </source>
</evidence>
<evidence type="ECO:0000313" key="11">
    <source>
        <dbReference type="Proteomes" id="UP000217528"/>
    </source>
</evidence>
<evidence type="ECO:0000256" key="8">
    <source>
        <dbReference type="SAM" id="Phobius"/>
    </source>
</evidence>
<protein>
    <submittedName>
        <fullName evidence="10">Membrane transport protein</fullName>
    </submittedName>
</protein>
<organism evidence="9 11">
    <name type="scientific">Methanosphaera cuniculi</name>
    <dbReference type="NCBI Taxonomy" id="1077256"/>
    <lineage>
        <taxon>Archaea</taxon>
        <taxon>Methanobacteriati</taxon>
        <taxon>Methanobacteriota</taxon>
        <taxon>Methanomada group</taxon>
        <taxon>Methanobacteria</taxon>
        <taxon>Methanobacteriales</taxon>
        <taxon>Methanobacteriaceae</taxon>
        <taxon>Methanosphaera</taxon>
    </lineage>
</organism>
<evidence type="ECO:0000256" key="5">
    <source>
        <dbReference type="ARBA" id="ARBA00022692"/>
    </source>
</evidence>
<dbReference type="AlphaFoldDB" id="A0A2A2HFU5"/>
<keyword evidence="5 8" id="KW-0812">Transmembrane</keyword>
<dbReference type="GO" id="GO:0005886">
    <property type="term" value="C:plasma membrane"/>
    <property type="evidence" value="ECO:0007669"/>
    <property type="project" value="UniProtKB-SubCell"/>
</dbReference>
<comment type="caution">
    <text evidence="9">The sequence shown here is derived from an EMBL/GenBank/DDBJ whole genome shotgun (WGS) entry which is preliminary data.</text>
</comment>
<evidence type="ECO:0000256" key="4">
    <source>
        <dbReference type="ARBA" id="ARBA00022475"/>
    </source>
</evidence>
<evidence type="ECO:0000256" key="2">
    <source>
        <dbReference type="ARBA" id="ARBA00010145"/>
    </source>
</evidence>
<evidence type="ECO:0000256" key="3">
    <source>
        <dbReference type="ARBA" id="ARBA00022448"/>
    </source>
</evidence>
<dbReference type="InterPro" id="IPR038770">
    <property type="entry name" value="Na+/solute_symporter_sf"/>
</dbReference>
<gene>
    <name evidence="9" type="ORF">ASJ82_03060</name>
    <name evidence="10" type="ORF">MSCUN_07080</name>
</gene>
<reference evidence="9 11" key="2">
    <citation type="journal article" date="2017" name="BMC Genomics">
        <title>Genomic analysis of methanogenic archaea reveals a shift towards energy conservation.</title>
        <authorList>
            <person name="Gilmore S.P."/>
            <person name="Henske J.K."/>
            <person name="Sexton J.A."/>
            <person name="Solomon K.V."/>
            <person name="Seppala S."/>
            <person name="Yoo J.I."/>
            <person name="Huyett L.M."/>
            <person name="Pressman A."/>
            <person name="Cogan J.Z."/>
            <person name="Kivenson V."/>
            <person name="Peng X."/>
            <person name="Tan Y."/>
            <person name="Valentine D.L."/>
            <person name="O'Malley M.A."/>
        </authorList>
    </citation>
    <scope>NUCLEOTIDE SEQUENCE [LARGE SCALE GENOMIC DNA]</scope>
    <source>
        <strain evidence="9 11">1R-7</strain>
    </source>
</reference>
<feature type="transmembrane region" description="Helical" evidence="8">
    <location>
        <begin position="6"/>
        <end position="21"/>
    </location>
</feature>
<dbReference type="OrthoDB" id="147743at2157"/>
<feature type="transmembrane region" description="Helical" evidence="8">
    <location>
        <begin position="33"/>
        <end position="50"/>
    </location>
</feature>
<dbReference type="EMBL" id="LWMS01000020">
    <property type="protein sequence ID" value="PWL08272.1"/>
    <property type="molecule type" value="Genomic_DNA"/>
</dbReference>
<feature type="transmembrane region" description="Helical" evidence="8">
    <location>
        <begin position="94"/>
        <end position="117"/>
    </location>
</feature>
<reference evidence="10 12" key="1">
    <citation type="submission" date="2016-04" db="EMBL/GenBank/DDBJ databases">
        <title>Genome sequence of Methanosphaera cuniculi DSM 4103.</title>
        <authorList>
            <person name="Poehlein A."/>
            <person name="Seedorf H."/>
            <person name="Daniel R."/>
        </authorList>
    </citation>
    <scope>NUCLEOTIDE SEQUENCE [LARGE SCALE GENOMIC DNA]</scope>
    <source>
        <strain evidence="10 12">DSM 4103</strain>
    </source>
</reference>
<feature type="transmembrane region" description="Helical" evidence="8">
    <location>
        <begin position="164"/>
        <end position="184"/>
    </location>
</feature>
<dbReference type="Gene3D" id="1.20.1530.20">
    <property type="match status" value="1"/>
</dbReference>
<dbReference type="PANTHER" id="PTHR36838">
    <property type="entry name" value="AUXIN EFFLUX CARRIER FAMILY PROTEIN"/>
    <property type="match status" value="1"/>
</dbReference>
<dbReference type="RefSeq" id="WP_095607838.1">
    <property type="nucleotide sequence ID" value="NZ_CAUHCB010000009.1"/>
</dbReference>
<keyword evidence="6 8" id="KW-1133">Transmembrane helix</keyword>
<comment type="similarity">
    <text evidence="2">Belongs to the auxin efflux carrier (TC 2.A.69) family.</text>
</comment>
<name>A0A2A2HFU5_9EURY</name>
<keyword evidence="7 8" id="KW-0472">Membrane</keyword>
<dbReference type="GO" id="GO:0055085">
    <property type="term" value="P:transmembrane transport"/>
    <property type="evidence" value="ECO:0007669"/>
    <property type="project" value="InterPro"/>
</dbReference>
<dbReference type="InterPro" id="IPR004776">
    <property type="entry name" value="Mem_transp_PIN-like"/>
</dbReference>
<sequence length="300" mass="32946">MASAIEIILIPTLMIVIGYLFKRLGILKPQDSNVLSSIVITVSMPAMIFLNLSKATIHPSLGILPITSIIISVIGMIIAYAYCKSRSYDKIKTWTIMIAAAMMNTGFIGYPITLGVFGEEGLIHAIFFDLVTPILFVAYGMILVREFGGDRKRVIREGLTFMPLWGVIFGLIANAVHFQPGYVIGSTLNYLSESTVPLIMLSLGLTINFRDVKKYMSDSVVVSAIRLLIAPCIVFITFSLLHITGMVFDVSVLESGMSTAMTALVLAITYKLDDRLMSSIILVDVLLSLITLTCWISLIM</sequence>
<keyword evidence="4" id="KW-1003">Cell membrane</keyword>
<dbReference type="Proteomes" id="UP000246004">
    <property type="component" value="Unassembled WGS sequence"/>
</dbReference>
<accession>A0A2A2HFU5</accession>
<evidence type="ECO:0000313" key="12">
    <source>
        <dbReference type="Proteomes" id="UP000246004"/>
    </source>
</evidence>
<dbReference type="PANTHER" id="PTHR36838:SF3">
    <property type="entry name" value="TRANSPORTER AUXIN EFFLUX CARRIER EC FAMILY"/>
    <property type="match status" value="1"/>
</dbReference>
<feature type="transmembrane region" description="Helical" evidence="8">
    <location>
        <begin position="123"/>
        <end position="144"/>
    </location>
</feature>
<feature type="transmembrane region" description="Helical" evidence="8">
    <location>
        <begin position="221"/>
        <end position="241"/>
    </location>
</feature>
<keyword evidence="11" id="KW-1185">Reference proteome</keyword>
<dbReference type="Proteomes" id="UP000217528">
    <property type="component" value="Unassembled WGS sequence"/>
</dbReference>
<evidence type="ECO:0000313" key="9">
    <source>
        <dbReference type="EMBL" id="PAV08188.1"/>
    </source>
</evidence>
<feature type="transmembrane region" description="Helical" evidence="8">
    <location>
        <begin position="190"/>
        <end position="209"/>
    </location>
</feature>
<comment type="subcellular location">
    <subcellularLocation>
        <location evidence="1">Cell membrane</location>
        <topology evidence="1">Multi-pass membrane protein</topology>
    </subcellularLocation>
</comment>
<evidence type="ECO:0000256" key="6">
    <source>
        <dbReference type="ARBA" id="ARBA00022989"/>
    </source>
</evidence>
<dbReference type="EMBL" id="LMVN01000001">
    <property type="protein sequence ID" value="PAV08188.1"/>
    <property type="molecule type" value="Genomic_DNA"/>
</dbReference>
<evidence type="ECO:0000256" key="1">
    <source>
        <dbReference type="ARBA" id="ARBA00004651"/>
    </source>
</evidence>
<proteinExistence type="inferred from homology"/>
<feature type="transmembrane region" description="Helical" evidence="8">
    <location>
        <begin position="62"/>
        <end position="82"/>
    </location>
</feature>
<keyword evidence="3" id="KW-0813">Transport</keyword>
<dbReference type="Pfam" id="PF03547">
    <property type="entry name" value="Mem_trans"/>
    <property type="match status" value="1"/>
</dbReference>
<feature type="transmembrane region" description="Helical" evidence="8">
    <location>
        <begin position="280"/>
        <end position="299"/>
    </location>
</feature>
<evidence type="ECO:0000313" key="10">
    <source>
        <dbReference type="EMBL" id="PWL08272.1"/>
    </source>
</evidence>